<dbReference type="InterPro" id="IPR040764">
    <property type="entry name" value="CvfB_WH"/>
</dbReference>
<dbReference type="RefSeq" id="WP_084576150.1">
    <property type="nucleotide sequence ID" value="NZ_CP155572.1"/>
</dbReference>
<dbReference type="InterPro" id="IPR039566">
    <property type="entry name" value="CvfB_S1_st"/>
</dbReference>
<comment type="similarity">
    <text evidence="1">Belongs to the CvfB family.</text>
</comment>
<dbReference type="InterPro" id="IPR014464">
    <property type="entry name" value="CvfB_fam"/>
</dbReference>
<dbReference type="Proteomes" id="UP000192738">
    <property type="component" value="Unassembled WGS sequence"/>
</dbReference>
<dbReference type="Pfam" id="PF17783">
    <property type="entry name" value="WHD_CvfB"/>
    <property type="match status" value="1"/>
</dbReference>
<organism evidence="3 4">
    <name type="scientific">Sporomusa malonica</name>
    <dbReference type="NCBI Taxonomy" id="112901"/>
    <lineage>
        <taxon>Bacteria</taxon>
        <taxon>Bacillati</taxon>
        <taxon>Bacillota</taxon>
        <taxon>Negativicutes</taxon>
        <taxon>Selenomonadales</taxon>
        <taxon>Sporomusaceae</taxon>
        <taxon>Sporomusa</taxon>
    </lineage>
</organism>
<dbReference type="InterPro" id="IPR012340">
    <property type="entry name" value="NA-bd_OB-fold"/>
</dbReference>
<dbReference type="PROSITE" id="PS50126">
    <property type="entry name" value="S1"/>
    <property type="match status" value="1"/>
</dbReference>
<dbReference type="SUPFAM" id="SSF50249">
    <property type="entry name" value="Nucleic acid-binding proteins"/>
    <property type="match status" value="1"/>
</dbReference>
<dbReference type="SMART" id="SM00316">
    <property type="entry name" value="S1"/>
    <property type="match status" value="3"/>
</dbReference>
<evidence type="ECO:0000313" key="4">
    <source>
        <dbReference type="Proteomes" id="UP000192738"/>
    </source>
</evidence>
<feature type="domain" description="S1 motif" evidence="2">
    <location>
        <begin position="157"/>
        <end position="217"/>
    </location>
</feature>
<dbReference type="InterPro" id="IPR036388">
    <property type="entry name" value="WH-like_DNA-bd_sf"/>
</dbReference>
<dbReference type="EMBL" id="FWXI01000010">
    <property type="protein sequence ID" value="SMC82665.1"/>
    <property type="molecule type" value="Genomic_DNA"/>
</dbReference>
<dbReference type="PIRSF" id="PIRSF012524">
    <property type="entry name" value="YitL_S1"/>
    <property type="match status" value="1"/>
</dbReference>
<dbReference type="Gene3D" id="2.40.50.140">
    <property type="entry name" value="Nucleic acid-binding proteins"/>
    <property type="match status" value="3"/>
</dbReference>
<protein>
    <recommendedName>
        <fullName evidence="2">S1 motif domain-containing protein</fullName>
    </recommendedName>
</protein>
<dbReference type="Gene3D" id="1.10.10.10">
    <property type="entry name" value="Winged helix-like DNA-binding domain superfamily/Winged helix DNA-binding domain"/>
    <property type="match status" value="1"/>
</dbReference>
<dbReference type="Pfam" id="PF21543">
    <property type="entry name" value="CvfB_2nd"/>
    <property type="match status" value="1"/>
</dbReference>
<dbReference type="GO" id="GO:0003676">
    <property type="term" value="F:nucleic acid binding"/>
    <property type="evidence" value="ECO:0007669"/>
    <property type="project" value="InterPro"/>
</dbReference>
<keyword evidence="4" id="KW-1185">Reference proteome</keyword>
<name>A0A1W2CBK9_9FIRM</name>
<reference evidence="3 4" key="1">
    <citation type="submission" date="2017-04" db="EMBL/GenBank/DDBJ databases">
        <authorList>
            <person name="Afonso C.L."/>
            <person name="Miller P.J."/>
            <person name="Scott M.A."/>
            <person name="Spackman E."/>
            <person name="Goraichik I."/>
            <person name="Dimitrov K.M."/>
            <person name="Suarez D.L."/>
            <person name="Swayne D.E."/>
        </authorList>
    </citation>
    <scope>NUCLEOTIDE SEQUENCE [LARGE SCALE GENOMIC DNA]</scope>
    <source>
        <strain evidence="3 4">DSM 5090</strain>
    </source>
</reference>
<sequence length="295" mass="33253">MDNRKHNYKPGDVVDLTVVRKSEMGAFLDAGTGNTSDDILLHKVQQAEEVTVGQTVKVYLYADPKGRLTASMRLPQMREGQVARVEVINTTRDGTFVNIGAERGVFMPHAGRRGMPRRGEKVWVKLYRDKSGRPAVTMEVEDELRQASKPAEGVKVGDTVIGSVYNYSDQGAFLFTKDRFIAFLHNDEMTERPRVGEELETRVTFLREDGRLNVSMRPVKENAMDVDAEKILEVLRARGGQMPYSDDSPPEIIKEKFNISKASFKRAIGRLLRAQLIEQKEGWTYLNAKETEGGD</sequence>
<dbReference type="PANTHER" id="PTHR37296:SF1">
    <property type="entry name" value="CONSERVED VIRULENCE FACTOR B"/>
    <property type="match status" value="1"/>
</dbReference>
<dbReference type="OrthoDB" id="9801597at2"/>
<gene>
    <name evidence="3" type="ORF">SAMN04488500_11081</name>
</gene>
<proteinExistence type="inferred from homology"/>
<evidence type="ECO:0000313" key="3">
    <source>
        <dbReference type="EMBL" id="SMC82665.1"/>
    </source>
</evidence>
<dbReference type="PANTHER" id="PTHR37296">
    <property type="entry name" value="CONSERVED VIRULENCE FACTOR B"/>
    <property type="match status" value="1"/>
</dbReference>
<dbReference type="STRING" id="112901.SAMN04488500_11081"/>
<accession>A0A1W2CBK9</accession>
<dbReference type="Pfam" id="PF13509">
    <property type="entry name" value="S1_2"/>
    <property type="match status" value="2"/>
</dbReference>
<evidence type="ECO:0000259" key="2">
    <source>
        <dbReference type="PROSITE" id="PS50126"/>
    </source>
</evidence>
<dbReference type="InterPro" id="IPR048587">
    <property type="entry name" value="CvfB_S1_3rd"/>
</dbReference>
<dbReference type="AlphaFoldDB" id="A0A1W2CBK9"/>
<dbReference type="InterPro" id="IPR003029">
    <property type="entry name" value="S1_domain"/>
</dbReference>
<evidence type="ECO:0000256" key="1">
    <source>
        <dbReference type="PIRNR" id="PIRNR012524"/>
    </source>
</evidence>